<sequence>MKKIMITFGSIIAVVILAIISISINQHTLESSTKGEWKEHLHITATAYNNGKNDADGISLVLYHYSIPDKKISELLRIPVDPGYPVAFADLPNDKVYFSDSASGDDVDNLYEYNLKTKEKKQLTFGKFLFNDLFVIDNKVITNVAPQFATVTQPAIFDQTTKEFTYLNPNDDDTWCFSLSYNYATKKLLSLTASDSEMRTPKVTEVTHIRPKTLYLMDSDFGNYQPIYHTDEFEIRLTRQLDANRILMTYDPFMGSPKPRTLKMLYIDSQKVEDFDIPGIKEVKSFYPRANAEGLFILGRDTNNQYGLFYYDMVTKNLSNVFENYPLPKDQYSLVDFVYSME</sequence>
<dbReference type="EMBL" id="RHHS01000006">
    <property type="protein sequence ID" value="RNB61513.1"/>
    <property type="molecule type" value="Genomic_DNA"/>
</dbReference>
<name>A0A3M8BE15_9BACL</name>
<evidence type="ECO:0000313" key="2">
    <source>
        <dbReference type="EMBL" id="RNB61513.1"/>
    </source>
</evidence>
<reference evidence="2 3" key="1">
    <citation type="submission" date="2018-10" db="EMBL/GenBank/DDBJ databases">
        <title>Phylogenomics of Brevibacillus.</title>
        <authorList>
            <person name="Dunlap C."/>
        </authorList>
    </citation>
    <scope>NUCLEOTIDE SEQUENCE [LARGE SCALE GENOMIC DNA]</scope>
    <source>
        <strain evidence="2 3">DSM 100115</strain>
    </source>
</reference>
<gene>
    <name evidence="2" type="ORF">EDM57_01310</name>
</gene>
<accession>A0A3M8BE15</accession>
<organism evidence="2 3">
    <name type="scientific">Brevibacillus gelatini</name>
    <dbReference type="NCBI Taxonomy" id="1655277"/>
    <lineage>
        <taxon>Bacteria</taxon>
        <taxon>Bacillati</taxon>
        <taxon>Bacillota</taxon>
        <taxon>Bacilli</taxon>
        <taxon>Bacillales</taxon>
        <taxon>Paenibacillaceae</taxon>
        <taxon>Brevibacillus</taxon>
    </lineage>
</organism>
<dbReference type="OrthoDB" id="2471769at2"/>
<feature type="transmembrane region" description="Helical" evidence="1">
    <location>
        <begin position="5"/>
        <end position="24"/>
    </location>
</feature>
<keyword evidence="1" id="KW-0472">Membrane</keyword>
<evidence type="ECO:0000256" key="1">
    <source>
        <dbReference type="SAM" id="Phobius"/>
    </source>
</evidence>
<keyword evidence="1" id="KW-0812">Transmembrane</keyword>
<comment type="caution">
    <text evidence="2">The sequence shown here is derived from an EMBL/GenBank/DDBJ whole genome shotgun (WGS) entry which is preliminary data.</text>
</comment>
<keyword evidence="1" id="KW-1133">Transmembrane helix</keyword>
<dbReference type="AlphaFoldDB" id="A0A3M8BE15"/>
<protein>
    <submittedName>
        <fullName evidence="2">Uncharacterized protein</fullName>
    </submittedName>
</protein>
<dbReference type="SUPFAM" id="SSF82171">
    <property type="entry name" value="DPP6 N-terminal domain-like"/>
    <property type="match status" value="1"/>
</dbReference>
<evidence type="ECO:0000313" key="3">
    <source>
        <dbReference type="Proteomes" id="UP000268829"/>
    </source>
</evidence>
<proteinExistence type="predicted"/>
<keyword evidence="3" id="KW-1185">Reference proteome</keyword>
<dbReference type="Proteomes" id="UP000268829">
    <property type="component" value="Unassembled WGS sequence"/>
</dbReference>